<protein>
    <submittedName>
        <fullName evidence="1">Uncharacterized protein</fullName>
    </submittedName>
</protein>
<proteinExistence type="predicted"/>
<dbReference type="Proteomes" id="UP000316621">
    <property type="component" value="Chromosome 6"/>
</dbReference>
<evidence type="ECO:0000313" key="1">
    <source>
        <dbReference type="EMBL" id="RZC67580.1"/>
    </source>
</evidence>
<sequence>MQQEHHRVQGLNIRASNSERSKDKSFMAYGCDIGKKNKRRRGIYFISDAEEIQGKTRSAYRKLGCKCLFLSIFVSNGAKRYAVRCNTKP</sequence>
<accession>A0A4Y7K5F5</accession>
<name>A0A4Y7K5F5_PAPSO</name>
<dbReference type="AlphaFoldDB" id="A0A4Y7K5F5"/>
<dbReference type="Gramene" id="RZC67580">
    <property type="protein sequence ID" value="RZC67580"/>
    <property type="gene ID" value="C5167_011278"/>
</dbReference>
<evidence type="ECO:0000313" key="2">
    <source>
        <dbReference type="Proteomes" id="UP000316621"/>
    </source>
</evidence>
<gene>
    <name evidence="1" type="ORF">C5167_011278</name>
</gene>
<organism evidence="1 2">
    <name type="scientific">Papaver somniferum</name>
    <name type="common">Opium poppy</name>
    <dbReference type="NCBI Taxonomy" id="3469"/>
    <lineage>
        <taxon>Eukaryota</taxon>
        <taxon>Viridiplantae</taxon>
        <taxon>Streptophyta</taxon>
        <taxon>Embryophyta</taxon>
        <taxon>Tracheophyta</taxon>
        <taxon>Spermatophyta</taxon>
        <taxon>Magnoliopsida</taxon>
        <taxon>Ranunculales</taxon>
        <taxon>Papaveraceae</taxon>
        <taxon>Papaveroideae</taxon>
        <taxon>Papaver</taxon>
    </lineage>
</organism>
<reference evidence="1 2" key="1">
    <citation type="journal article" date="2018" name="Science">
        <title>The opium poppy genome and morphinan production.</title>
        <authorList>
            <person name="Guo L."/>
            <person name="Winzer T."/>
            <person name="Yang X."/>
            <person name="Li Y."/>
            <person name="Ning Z."/>
            <person name="He Z."/>
            <person name="Teodor R."/>
            <person name="Lu Y."/>
            <person name="Bowser T.A."/>
            <person name="Graham I.A."/>
            <person name="Ye K."/>
        </authorList>
    </citation>
    <scope>NUCLEOTIDE SEQUENCE [LARGE SCALE GENOMIC DNA]</scope>
    <source>
        <strain evidence="2">cv. HN1</strain>
        <tissue evidence="1">Leaves</tissue>
    </source>
</reference>
<dbReference type="EMBL" id="CM010720">
    <property type="protein sequence ID" value="RZC67580.1"/>
    <property type="molecule type" value="Genomic_DNA"/>
</dbReference>
<keyword evidence="2" id="KW-1185">Reference proteome</keyword>